<dbReference type="PATRIC" id="fig|1263868.3.peg.4581"/>
<proteinExistence type="predicted"/>
<evidence type="ECO:0000313" key="2">
    <source>
        <dbReference type="EMBL" id="EMI25199.1"/>
    </source>
</evidence>
<gene>
    <name evidence="2" type="ORF">RESH_04223</name>
</gene>
<organism evidence="2 3">
    <name type="scientific">Rhodopirellula europaea SH398</name>
    <dbReference type="NCBI Taxonomy" id="1263868"/>
    <lineage>
        <taxon>Bacteria</taxon>
        <taxon>Pseudomonadati</taxon>
        <taxon>Planctomycetota</taxon>
        <taxon>Planctomycetia</taxon>
        <taxon>Pirellulales</taxon>
        <taxon>Pirellulaceae</taxon>
        <taxon>Rhodopirellula</taxon>
    </lineage>
</organism>
<protein>
    <submittedName>
        <fullName evidence="2">Putative membrane protein</fullName>
    </submittedName>
</protein>
<name>M5SG91_9BACT</name>
<evidence type="ECO:0000313" key="3">
    <source>
        <dbReference type="Proteomes" id="UP000011996"/>
    </source>
</evidence>
<feature type="transmembrane region" description="Helical" evidence="1">
    <location>
        <begin position="75"/>
        <end position="95"/>
    </location>
</feature>
<accession>M5SG91</accession>
<sequence length="132" mass="14500">MPELPHSDNVDDEPPDHDAVIATAFASLVMAIVVMIGLHYIVARLPRDARPAAFLAVAFLYFIWPLVALMPPRPYLVGVVVFPLFGIWLGMSYTGDMGRESYMFAAQPPCFAGLIGVVGSAWIAIHRMVKGW</sequence>
<dbReference type="AlphaFoldDB" id="M5SG91"/>
<dbReference type="STRING" id="1263868.RESH_04223"/>
<keyword evidence="1" id="KW-0472">Membrane</keyword>
<dbReference type="EMBL" id="ANOF01000134">
    <property type="protein sequence ID" value="EMI25199.1"/>
    <property type="molecule type" value="Genomic_DNA"/>
</dbReference>
<keyword evidence="1" id="KW-0812">Transmembrane</keyword>
<keyword evidence="1" id="KW-1133">Transmembrane helix</keyword>
<feature type="transmembrane region" description="Helical" evidence="1">
    <location>
        <begin position="102"/>
        <end position="125"/>
    </location>
</feature>
<dbReference type="Proteomes" id="UP000011996">
    <property type="component" value="Unassembled WGS sequence"/>
</dbReference>
<evidence type="ECO:0000256" key="1">
    <source>
        <dbReference type="SAM" id="Phobius"/>
    </source>
</evidence>
<comment type="caution">
    <text evidence="2">The sequence shown here is derived from an EMBL/GenBank/DDBJ whole genome shotgun (WGS) entry which is preliminary data.</text>
</comment>
<reference evidence="2 3" key="1">
    <citation type="journal article" date="2013" name="Mar. Genomics">
        <title>Expression of sulfatases in Rhodopirellula baltica and the diversity of sulfatases in the genus Rhodopirellula.</title>
        <authorList>
            <person name="Wegner C.E."/>
            <person name="Richter-Heitmann T."/>
            <person name="Klindworth A."/>
            <person name="Klockow C."/>
            <person name="Richter M."/>
            <person name="Achstetter T."/>
            <person name="Glockner F.O."/>
            <person name="Harder J."/>
        </authorList>
    </citation>
    <scope>NUCLEOTIDE SEQUENCE [LARGE SCALE GENOMIC DNA]</scope>
    <source>
        <strain evidence="2 3">SH398</strain>
    </source>
</reference>
<feature type="transmembrane region" description="Helical" evidence="1">
    <location>
        <begin position="52"/>
        <end position="69"/>
    </location>
</feature>
<feature type="transmembrane region" description="Helical" evidence="1">
    <location>
        <begin position="20"/>
        <end position="40"/>
    </location>
</feature>